<evidence type="ECO:0000313" key="11">
    <source>
        <dbReference type="Proteomes" id="UP000176998"/>
    </source>
</evidence>
<keyword evidence="1" id="KW-0596">Phosphopantetheine</keyword>
<dbReference type="SUPFAM" id="SSF52151">
    <property type="entry name" value="FabD/lysophospholipase-like"/>
    <property type="match status" value="1"/>
</dbReference>
<dbReference type="GO" id="GO:0006633">
    <property type="term" value="P:fatty acid biosynthetic process"/>
    <property type="evidence" value="ECO:0007669"/>
    <property type="project" value="TreeGrafter"/>
</dbReference>
<dbReference type="Gene3D" id="3.40.50.720">
    <property type="entry name" value="NAD(P)-binding Rossmann-like Domain"/>
    <property type="match status" value="2"/>
</dbReference>
<evidence type="ECO:0000256" key="2">
    <source>
        <dbReference type="ARBA" id="ARBA00022553"/>
    </source>
</evidence>
<dbReference type="Gene3D" id="3.30.70.3290">
    <property type="match status" value="1"/>
</dbReference>
<dbReference type="InterPro" id="IPR042104">
    <property type="entry name" value="PKS_dehydratase_sf"/>
</dbReference>
<dbReference type="InterPro" id="IPR014043">
    <property type="entry name" value="Acyl_transferase_dom"/>
</dbReference>
<evidence type="ECO:0000256" key="1">
    <source>
        <dbReference type="ARBA" id="ARBA00022450"/>
    </source>
</evidence>
<dbReference type="Gene3D" id="3.40.47.10">
    <property type="match status" value="1"/>
</dbReference>
<keyword evidence="3" id="KW-0489">Methyltransferase</keyword>
<keyword evidence="5" id="KW-0560">Oxidoreductase</keyword>
<dbReference type="RefSeq" id="XP_022473775.1">
    <property type="nucleotide sequence ID" value="XM_022619711.1"/>
</dbReference>
<evidence type="ECO:0000256" key="3">
    <source>
        <dbReference type="ARBA" id="ARBA00022603"/>
    </source>
</evidence>
<dbReference type="InterPro" id="IPR032821">
    <property type="entry name" value="PKS_assoc"/>
</dbReference>
<dbReference type="InterPro" id="IPR036291">
    <property type="entry name" value="NAD(P)-bd_dom_sf"/>
</dbReference>
<dbReference type="InterPro" id="IPR016039">
    <property type="entry name" value="Thiolase-like"/>
</dbReference>
<proteinExistence type="predicted"/>
<dbReference type="SUPFAM" id="SSF53901">
    <property type="entry name" value="Thiolase-like"/>
    <property type="match status" value="1"/>
</dbReference>
<dbReference type="CDD" id="cd00833">
    <property type="entry name" value="PKS"/>
    <property type="match status" value="1"/>
</dbReference>
<dbReference type="InterPro" id="IPR020843">
    <property type="entry name" value="ER"/>
</dbReference>
<dbReference type="GO" id="GO:0016491">
    <property type="term" value="F:oxidoreductase activity"/>
    <property type="evidence" value="ECO:0007669"/>
    <property type="project" value="UniProtKB-KW"/>
</dbReference>
<dbReference type="Pfam" id="PF00698">
    <property type="entry name" value="Acyl_transf_1"/>
    <property type="match status" value="1"/>
</dbReference>
<dbReference type="InterPro" id="IPR014031">
    <property type="entry name" value="Ketoacyl_synth_C"/>
</dbReference>
<evidence type="ECO:0000259" key="9">
    <source>
        <dbReference type="PROSITE" id="PS52019"/>
    </source>
</evidence>
<dbReference type="InterPro" id="IPR020841">
    <property type="entry name" value="PKS_Beta-ketoAc_synthase_dom"/>
</dbReference>
<keyword evidence="6" id="KW-0511">Multifunctional enzyme</keyword>
<keyword evidence="2" id="KW-0597">Phosphoprotein</keyword>
<dbReference type="Pfam" id="PF08659">
    <property type="entry name" value="KR"/>
    <property type="match status" value="1"/>
</dbReference>
<evidence type="ECO:0000313" key="10">
    <source>
        <dbReference type="EMBL" id="OHE96619.1"/>
    </source>
</evidence>
<organism evidence="10 11">
    <name type="scientific">Colletotrichum orchidophilum</name>
    <dbReference type="NCBI Taxonomy" id="1209926"/>
    <lineage>
        <taxon>Eukaryota</taxon>
        <taxon>Fungi</taxon>
        <taxon>Dikarya</taxon>
        <taxon>Ascomycota</taxon>
        <taxon>Pezizomycotina</taxon>
        <taxon>Sordariomycetes</taxon>
        <taxon>Hypocreomycetidae</taxon>
        <taxon>Glomerellales</taxon>
        <taxon>Glomerellaceae</taxon>
        <taxon>Colletotrichum</taxon>
    </lineage>
</organism>
<dbReference type="InterPro" id="IPR049552">
    <property type="entry name" value="PKS_DH_N"/>
</dbReference>
<feature type="active site" description="Proton acceptor; for dehydratase activity" evidence="7">
    <location>
        <position position="966"/>
    </location>
</feature>
<dbReference type="GO" id="GO:0032259">
    <property type="term" value="P:methylation"/>
    <property type="evidence" value="ECO:0007669"/>
    <property type="project" value="UniProtKB-KW"/>
</dbReference>
<dbReference type="InterPro" id="IPR013968">
    <property type="entry name" value="PKS_KR"/>
</dbReference>
<feature type="domain" description="PKS/mFAS DH" evidence="9">
    <location>
        <begin position="934"/>
        <end position="1237"/>
    </location>
</feature>
<evidence type="ECO:0000256" key="7">
    <source>
        <dbReference type="PROSITE-ProRule" id="PRU01363"/>
    </source>
</evidence>
<evidence type="ECO:0000256" key="4">
    <source>
        <dbReference type="ARBA" id="ARBA00022679"/>
    </source>
</evidence>
<dbReference type="SMART" id="SM00827">
    <property type="entry name" value="PKS_AT"/>
    <property type="match status" value="1"/>
</dbReference>
<dbReference type="CDD" id="cd05274">
    <property type="entry name" value="KR_FAS_SDR_x"/>
    <property type="match status" value="1"/>
</dbReference>
<dbReference type="InterPro" id="IPR056501">
    <property type="entry name" value="NAD-bd_HRPKS_sdrA"/>
</dbReference>
<dbReference type="PROSITE" id="PS52004">
    <property type="entry name" value="KS3_2"/>
    <property type="match status" value="1"/>
</dbReference>
<dbReference type="FunFam" id="3.40.47.10:FF:000019">
    <property type="entry name" value="Polyketide synthase type I"/>
    <property type="match status" value="1"/>
</dbReference>
<dbReference type="GO" id="GO:0008168">
    <property type="term" value="F:methyltransferase activity"/>
    <property type="evidence" value="ECO:0007669"/>
    <property type="project" value="UniProtKB-KW"/>
</dbReference>
<dbReference type="CDD" id="cd05195">
    <property type="entry name" value="enoyl_red"/>
    <property type="match status" value="1"/>
</dbReference>
<dbReference type="STRING" id="1209926.A0A1G4B5A7"/>
<dbReference type="PROSITE" id="PS52019">
    <property type="entry name" value="PKS_MFAS_DH"/>
    <property type="match status" value="1"/>
</dbReference>
<dbReference type="InterPro" id="IPR001227">
    <property type="entry name" value="Ac_transferase_dom_sf"/>
</dbReference>
<dbReference type="InterPro" id="IPR057326">
    <property type="entry name" value="KR_dom"/>
</dbReference>
<dbReference type="SUPFAM" id="SSF51735">
    <property type="entry name" value="NAD(P)-binding Rossmann-fold domains"/>
    <property type="match status" value="2"/>
</dbReference>
<reference evidence="10 11" key="1">
    <citation type="submission" date="2016-09" db="EMBL/GenBank/DDBJ databases">
        <authorList>
            <person name="Capua I."/>
            <person name="De Benedictis P."/>
            <person name="Joannis T."/>
            <person name="Lombin L.H."/>
            <person name="Cattoli G."/>
        </authorList>
    </citation>
    <scope>NUCLEOTIDE SEQUENCE [LARGE SCALE GENOMIC DNA]</scope>
    <source>
        <strain evidence="10 11">IMI 309357</strain>
    </source>
</reference>
<dbReference type="Pfam" id="PF14765">
    <property type="entry name" value="PS-DH"/>
    <property type="match status" value="1"/>
</dbReference>
<dbReference type="Gene3D" id="3.90.180.10">
    <property type="entry name" value="Medium-chain alcohol dehydrogenases, catalytic domain"/>
    <property type="match status" value="1"/>
</dbReference>
<gene>
    <name evidence="10" type="ORF">CORC01_08076</name>
</gene>
<dbReference type="Gene3D" id="3.10.129.110">
    <property type="entry name" value="Polyketide synthase dehydratase"/>
    <property type="match status" value="1"/>
</dbReference>
<protein>
    <submittedName>
        <fullName evidence="10">Beta-ketoacyl synthase domain-containing protein</fullName>
    </submittedName>
</protein>
<feature type="active site" description="Proton donor; for dehydratase activity" evidence="7">
    <location>
        <position position="1153"/>
    </location>
</feature>
<dbReference type="OrthoDB" id="329835at2759"/>
<evidence type="ECO:0000259" key="8">
    <source>
        <dbReference type="PROSITE" id="PS52004"/>
    </source>
</evidence>
<keyword evidence="4" id="KW-0808">Transferase</keyword>
<dbReference type="Gene3D" id="3.40.366.10">
    <property type="entry name" value="Malonyl-Coenzyme A Acyl Carrier Protein, domain 2"/>
    <property type="match status" value="1"/>
</dbReference>
<dbReference type="InterPro" id="IPR049551">
    <property type="entry name" value="PKS_DH_C"/>
</dbReference>
<comment type="caution">
    <text evidence="10">The sequence shown here is derived from an EMBL/GenBank/DDBJ whole genome shotgun (WGS) entry which is preliminary data.</text>
</comment>
<dbReference type="PANTHER" id="PTHR43775">
    <property type="entry name" value="FATTY ACID SYNTHASE"/>
    <property type="match status" value="1"/>
</dbReference>
<dbReference type="InterPro" id="IPR049900">
    <property type="entry name" value="PKS_mFAS_DH"/>
</dbReference>
<dbReference type="GO" id="GO:0004312">
    <property type="term" value="F:fatty acid synthase activity"/>
    <property type="evidence" value="ECO:0007669"/>
    <property type="project" value="TreeGrafter"/>
</dbReference>
<dbReference type="SUPFAM" id="SSF55048">
    <property type="entry name" value="Probable ACP-binding domain of malonyl-CoA ACP transacylase"/>
    <property type="match status" value="1"/>
</dbReference>
<dbReference type="InterPro" id="IPR016036">
    <property type="entry name" value="Malonyl_transacylase_ACP-bd"/>
</dbReference>
<feature type="domain" description="Ketosynthase family 3 (KS3)" evidence="8">
    <location>
        <begin position="1"/>
        <end position="426"/>
    </location>
</feature>
<dbReference type="Proteomes" id="UP000176998">
    <property type="component" value="Unassembled WGS sequence"/>
</dbReference>
<dbReference type="InterPro" id="IPR050091">
    <property type="entry name" value="PKS_NRPS_Biosynth_Enz"/>
</dbReference>
<dbReference type="SMART" id="SM00822">
    <property type="entry name" value="PKS_KR"/>
    <property type="match status" value="1"/>
</dbReference>
<dbReference type="Pfam" id="PF02801">
    <property type="entry name" value="Ketoacyl-synt_C"/>
    <property type="match status" value="1"/>
</dbReference>
<dbReference type="SMART" id="SM00825">
    <property type="entry name" value="PKS_KS"/>
    <property type="match status" value="1"/>
</dbReference>
<dbReference type="Pfam" id="PF00109">
    <property type="entry name" value="ketoacyl-synt"/>
    <property type="match status" value="1"/>
</dbReference>
<dbReference type="InterPro" id="IPR020807">
    <property type="entry name" value="PKS_DH"/>
</dbReference>
<dbReference type="Pfam" id="PF23114">
    <property type="entry name" value="NAD-bd_HRPKS_sdrA"/>
    <property type="match status" value="1"/>
</dbReference>
<keyword evidence="11" id="KW-1185">Reference proteome</keyword>
<dbReference type="InterPro" id="IPR011032">
    <property type="entry name" value="GroES-like_sf"/>
</dbReference>
<name>A0A1G4B5A7_9PEZI</name>
<dbReference type="Pfam" id="PF16197">
    <property type="entry name" value="KAsynt_C_assoc"/>
    <property type="match status" value="1"/>
</dbReference>
<dbReference type="InterPro" id="IPR016035">
    <property type="entry name" value="Acyl_Trfase/lysoPLipase"/>
</dbReference>
<dbReference type="PANTHER" id="PTHR43775:SF29">
    <property type="entry name" value="ASPERFURANONE POLYKETIDE SYNTHASE AFOG-RELATED"/>
    <property type="match status" value="1"/>
</dbReference>
<feature type="region of interest" description="C-terminal hotdog fold" evidence="7">
    <location>
        <begin position="1088"/>
        <end position="1237"/>
    </location>
</feature>
<dbReference type="SMART" id="SM00826">
    <property type="entry name" value="PKS_DH"/>
    <property type="match status" value="1"/>
</dbReference>
<feature type="region of interest" description="N-terminal hotdog fold" evidence="7">
    <location>
        <begin position="934"/>
        <end position="1067"/>
    </location>
</feature>
<dbReference type="SUPFAM" id="SSF50129">
    <property type="entry name" value="GroES-like"/>
    <property type="match status" value="1"/>
</dbReference>
<accession>A0A1G4B5A7</accession>
<dbReference type="InterPro" id="IPR014030">
    <property type="entry name" value="Ketoacyl_synth_N"/>
</dbReference>
<dbReference type="Pfam" id="PF21089">
    <property type="entry name" value="PKS_DH_N"/>
    <property type="match status" value="1"/>
</dbReference>
<dbReference type="GeneID" id="34561221"/>
<evidence type="ECO:0000256" key="6">
    <source>
        <dbReference type="ARBA" id="ARBA00023268"/>
    </source>
</evidence>
<sequence length="2313" mass="252228">MEDIAIVGMACRFPGNATSPEKLWEMLVAKESAWSEFPKERLNIDGYYHPSGDRQGSISFRGAHFIKDDVAAFDASFFSIMAEDAKAIDPQQRFLLEVSYEALENAGLRMEDLKGSPTAVYVGSFVKDYEQICLRDMDWQPQYAATGTGNAIMSNRVSYTYDFKGPSMTIDTGCSGSLVAVHLAAQALRAGDCSLALAAGAGLIFTPNTMMPMTALNFLSPDGKCFAFDSRANGYGRGEGIGFVVLKKLSDAVRDNDTIRAVIRGTHVNQDGLTPGITLPSKEAQVANIRSLYSKHDLDMSQTAFVECHGTGTQAGDFRELKAISETLGDGRSIENPVFVGSVKTNIGHLEGAAGVAGLIKGVLTTEKGLIPPNINFEQGNPNIDFKNWKVKVPTDLNKWPIQGNRRISVNCFGFGGTNAHAVLDEPAAYFASRGISANHNSTLDISQSHEGCDDNESHQLFSTAQIFVFSSNERKGVSRVINTHLDHVSQLASVSQRDADNYAYTLGCRRSVMEWKGFAVASSFAHLITKLKARDESSFIRSSREATLSLGFVFCGQGAQWAQMGRELIGFEAFRQSLDAATQYLKTIDNDFNLIGEIMRPKPESRIQDPQISQPSTTAIQVALVDLLRSCNVAPSSVVGHSSGEIAAAYACNAITSEAAWALAYHRGQSASLLKTAAPYLQGAMCAVRMNCREAHEYLEARAEHGDLQIACINSPNSVTISGSLENVLRMRDELKSRQVLCKVLDVDIAYHSRHMKLIEESYMDRIKSIQPRDSTDKIPFFSSVRGKVLPQDLLRPFYWVENLVSPVEFVSAVKAMMDSQNMPDVLIELSPHATLASALSEIMAEHSPDSQPSYFSLMQRDKDSAVTTLQAIGQVWARGYPVDMPKVISKGADNSTYKTLVDLPSYPWNHSKTFWHESHTCTEHRFRNFGRQDLIGSPSPDATTFEPRWRGFFRISENPWIQDHRVQKTIVYPAAGMVTMALEAASQLSHGMTDILGFHLTDLKIERAMIIPSTAYGLEYSLNLKQRTAKLEDEPVWEFSIYSKQEDGPWIRHADGCIKIRQKARGLPSPTTGNEAMFTKIQSLCTSSMPPRQLYEILDVVGLNYGPCFQNVTSISTHQNSCISKIRIPDTKSKMPANFEYPHVIHPATLDAMFQTLFAIDSKPMVPSSIESIFVSANTPHGAGYEFTGFATAERHGLRDATGSIVMVADVSDWGTPSIVVDGLHLTALSTPSIEDGGFIPNHRNLCSNIVWKEDYTTTMYADFTHMLELMAHKYPSLSVLQCGGDEQIGRHVLETLLDGDRLLLSRYTMTDVDALSTTKRIFGESSVVKVLEHRSWEAVKEHSARYNLIIAARDSSVDMNEASQLLLHDGLLLNEVSPPMTPTTTDSLSGSQQLSEELASLQVSFEPDSDDVVRCDMLDQHFEVHLFADVLDPVSATEVLLVLPDTGDAVLNGFVTSLSDLLSDKGFKVSAGFLHSIDPTGKICIALLEACESFVYDWTTEQFRGFHRLQNTAKSLLWITRGANRRPTIPQNAPVIALARTILSEDPQKTIVTLDLAEVTQLTSHTLPKTVWFVLASILAGSVEAEFAEEGGDLYIPRLIPQEELNRMIENDSHIEVVQKPIFHHSSSTTNYSMVVSQPGISNDNFHFVKSSHPTKLGPQEVEIQTLSAALHLNDLRTALGRTGDEKLGLDVLGIVSKVGCNVRDIRCGEQVVAIVPGAFKTVHRVDQGFVKPAPPPFECCQYTPSALVAAYYALCSVGRLSRKKKVLVHAGASSYGQAAIRIATLIGAEVYATVLGSDSEAQRATLIHAHSLSDDHILDANGESFVADVCQSGKVNVLYNPTQEHSVVSFKCVKSSGCVVQLSDRSDRPIRLPITSTTFISLDVAIVMQEDPDLVKELFTMVDHFVFAYLRKSSSLQCQPVHRFPMSNFEGAFKQIERGPYHGLVIMAADRETLVPVATEMHTTPLADVIDPNGTYVLAGGLGGLGRSIAKLLADNGAKKLVFLSRSGGNRDALDFLHSLSQEGVQATAVAVDITDLQALTTVAPTLGKISGVVQCAAVIQDALFEKMDFADWHAAFAPKAVGAVNLAEVFGQGLEPGPSGPAVPWFLFLSSASGIIGNRGQANYAAANAVQDALAQFLPRAVSLALGPVLQAGMLVEDEETLSKLRGAGFYGIRHQDFLMMVERAITGEVTSGVRTRPQIVSGVGTGGLIRQNNPGDPFWSRTALYSYLNIVDVPIASPEEGRGSPGEADVKKMLAVCSGPEAATVIICTGLVQLMAKAMSLLPEEIDAARAPSAYGVDSLVAVGVRN</sequence>
<evidence type="ECO:0000256" key="5">
    <source>
        <dbReference type="ARBA" id="ARBA00023002"/>
    </source>
</evidence>
<dbReference type="EMBL" id="MJBS01000067">
    <property type="protein sequence ID" value="OHE96619.1"/>
    <property type="molecule type" value="Genomic_DNA"/>
</dbReference>
<dbReference type="GO" id="GO:0044550">
    <property type="term" value="P:secondary metabolite biosynthetic process"/>
    <property type="evidence" value="ECO:0007669"/>
    <property type="project" value="TreeGrafter"/>
</dbReference>
<dbReference type="SMART" id="SM00829">
    <property type="entry name" value="PKS_ER"/>
    <property type="match status" value="1"/>
</dbReference>